<dbReference type="EMBL" id="DNZF01000226">
    <property type="protein sequence ID" value="HBK54351.1"/>
    <property type="molecule type" value="Genomic_DNA"/>
</dbReference>
<dbReference type="PANTHER" id="PTHR47964">
    <property type="entry name" value="ATP-DEPENDENT DNA HELICASE HOMOLOG RECG, CHLOROPLASTIC"/>
    <property type="match status" value="1"/>
</dbReference>
<gene>
    <name evidence="3" type="ORF">DDZ44_10480</name>
</gene>
<dbReference type="GO" id="GO:0006281">
    <property type="term" value="P:DNA repair"/>
    <property type="evidence" value="ECO:0007669"/>
    <property type="project" value="InterPro"/>
</dbReference>
<evidence type="ECO:0000256" key="2">
    <source>
        <dbReference type="ARBA" id="ARBA00022806"/>
    </source>
</evidence>
<comment type="caution">
    <text evidence="3">The sequence shown here is derived from an EMBL/GenBank/DDBJ whole genome shotgun (WGS) entry which is preliminary data.</text>
</comment>
<reference evidence="3 4" key="1">
    <citation type="journal article" date="2018" name="Nat. Biotechnol.">
        <title>A standardized bacterial taxonomy based on genome phylogeny substantially revises the tree of life.</title>
        <authorList>
            <person name="Parks D.H."/>
            <person name="Chuvochina M."/>
            <person name="Waite D.W."/>
            <person name="Rinke C."/>
            <person name="Skarshewski A."/>
            <person name="Chaumeil P.A."/>
            <person name="Hugenholtz P."/>
        </authorList>
    </citation>
    <scope>NUCLEOTIDE SEQUENCE [LARGE SCALE GENOMIC DNA]</scope>
    <source>
        <strain evidence="3">UBA10948</strain>
    </source>
</reference>
<keyword evidence="2" id="KW-0547">Nucleotide-binding</keyword>
<dbReference type="GO" id="GO:0016787">
    <property type="term" value="F:hydrolase activity"/>
    <property type="evidence" value="ECO:0007669"/>
    <property type="project" value="UniProtKB-KW"/>
</dbReference>
<evidence type="ECO:0000313" key="4">
    <source>
        <dbReference type="Proteomes" id="UP000263273"/>
    </source>
</evidence>
<keyword evidence="2" id="KW-0347">Helicase</keyword>
<feature type="non-terminal residue" evidence="3">
    <location>
        <position position="1"/>
    </location>
</feature>
<evidence type="ECO:0000313" key="3">
    <source>
        <dbReference type="EMBL" id="HBK54351.1"/>
    </source>
</evidence>
<dbReference type="Proteomes" id="UP000263273">
    <property type="component" value="Unassembled WGS sequence"/>
</dbReference>
<evidence type="ECO:0000256" key="1">
    <source>
        <dbReference type="ARBA" id="ARBA00022801"/>
    </source>
</evidence>
<keyword evidence="1" id="KW-0378">Hydrolase</keyword>
<dbReference type="AlphaFoldDB" id="A0A354Z063"/>
<dbReference type="InterPro" id="IPR027417">
    <property type="entry name" value="P-loop_NTPase"/>
</dbReference>
<dbReference type="Gene3D" id="3.40.50.300">
    <property type="entry name" value="P-loop containing nucleotide triphosphate hydrolases"/>
    <property type="match status" value="2"/>
</dbReference>
<dbReference type="SUPFAM" id="SSF52540">
    <property type="entry name" value="P-loop containing nucleoside triphosphate hydrolases"/>
    <property type="match status" value="1"/>
</dbReference>
<protein>
    <submittedName>
        <fullName evidence="3">Transcription-repair coupling factor</fullName>
    </submittedName>
</protein>
<dbReference type="GO" id="GO:0003678">
    <property type="term" value="F:DNA helicase activity"/>
    <property type="evidence" value="ECO:0007669"/>
    <property type="project" value="TreeGrafter"/>
</dbReference>
<dbReference type="PANTHER" id="PTHR47964:SF1">
    <property type="entry name" value="ATP-DEPENDENT DNA HELICASE HOMOLOG RECG, CHLOROPLASTIC"/>
    <property type="match status" value="1"/>
</dbReference>
<sequence>VISLSATPIPRSLHMALTGLRDLSVIETPPPERYPITTYVLEYNEEIIVEAVTKEIERQGQVFFVHNRIEDIYRVKEQLDELFPGIKIAVGHGRMKEDELARVMMDFVNG</sequence>
<dbReference type="InterPro" id="IPR047112">
    <property type="entry name" value="RecG/Mfd"/>
</dbReference>
<name>A0A354Z063_9FIRM</name>
<proteinExistence type="predicted"/>
<feature type="non-terminal residue" evidence="3">
    <location>
        <position position="110"/>
    </location>
</feature>
<accession>A0A354Z063</accession>
<keyword evidence="2" id="KW-0067">ATP-binding</keyword>
<organism evidence="3 4">
    <name type="scientific">Syntrophomonas wolfei</name>
    <dbReference type="NCBI Taxonomy" id="863"/>
    <lineage>
        <taxon>Bacteria</taxon>
        <taxon>Bacillati</taxon>
        <taxon>Bacillota</taxon>
        <taxon>Clostridia</taxon>
        <taxon>Eubacteriales</taxon>
        <taxon>Syntrophomonadaceae</taxon>
        <taxon>Syntrophomonas</taxon>
    </lineage>
</organism>